<accession>A0ABT1ZDE9</accession>
<evidence type="ECO:0000313" key="3">
    <source>
        <dbReference type="Proteomes" id="UP001205337"/>
    </source>
</evidence>
<evidence type="ECO:0000256" key="1">
    <source>
        <dbReference type="SAM" id="Phobius"/>
    </source>
</evidence>
<dbReference type="Proteomes" id="UP001205337">
    <property type="component" value="Unassembled WGS sequence"/>
</dbReference>
<keyword evidence="1" id="KW-0812">Transmembrane</keyword>
<sequence length="158" mass="17450">MTRTDDLMAMMQRHMQGTAFVFSRTAKGFTIDLDLANRQWWPLIAHTNLSETSSFQIITDEIDSTFTIVEIPRHIEWGGDEAPHFVAAPVGGVKQSLKDEVDLRVSAEPIRRFVRREAGGLGFREALDRKKLFTMLGVAAGGVAAVVLVLVIIVNALG</sequence>
<keyword evidence="1" id="KW-0472">Membrane</keyword>
<name>A0ABT1ZDE9_9MICO</name>
<keyword evidence="3" id="KW-1185">Reference proteome</keyword>
<dbReference type="EMBL" id="JANTHX010000004">
    <property type="protein sequence ID" value="MCS0498735.1"/>
    <property type="molecule type" value="Genomic_DNA"/>
</dbReference>
<keyword evidence="1" id="KW-1133">Transmembrane helix</keyword>
<comment type="caution">
    <text evidence="2">The sequence shown here is derived from an EMBL/GenBank/DDBJ whole genome shotgun (WGS) entry which is preliminary data.</text>
</comment>
<organism evidence="2 3">
    <name type="scientific">Protaetiibacter mangrovi</name>
    <dbReference type="NCBI Taxonomy" id="2970926"/>
    <lineage>
        <taxon>Bacteria</taxon>
        <taxon>Bacillati</taxon>
        <taxon>Actinomycetota</taxon>
        <taxon>Actinomycetes</taxon>
        <taxon>Micrococcales</taxon>
        <taxon>Microbacteriaceae</taxon>
        <taxon>Protaetiibacter</taxon>
    </lineage>
</organism>
<gene>
    <name evidence="2" type="ORF">NUH29_04110</name>
</gene>
<dbReference type="RefSeq" id="WP_258797734.1">
    <property type="nucleotide sequence ID" value="NZ_JANTHX010000004.1"/>
</dbReference>
<feature type="transmembrane region" description="Helical" evidence="1">
    <location>
        <begin position="132"/>
        <end position="157"/>
    </location>
</feature>
<evidence type="ECO:0000313" key="2">
    <source>
        <dbReference type="EMBL" id="MCS0498735.1"/>
    </source>
</evidence>
<protein>
    <submittedName>
        <fullName evidence="2">Uncharacterized protein</fullName>
    </submittedName>
</protein>
<reference evidence="2 3" key="1">
    <citation type="submission" date="2022-08" db="EMBL/GenBank/DDBJ databases">
        <authorList>
            <person name="Li F."/>
        </authorList>
    </citation>
    <scope>NUCLEOTIDE SEQUENCE [LARGE SCALE GENOMIC DNA]</scope>
    <source>
        <strain evidence="2 3">10F1B-8-1</strain>
    </source>
</reference>
<proteinExistence type="predicted"/>